<keyword evidence="1" id="KW-0812">Transmembrane</keyword>
<dbReference type="EMBL" id="RCSX01000019">
    <property type="protein sequence ID" value="KAF7923134.1"/>
    <property type="molecule type" value="Genomic_DNA"/>
</dbReference>
<evidence type="ECO:0000313" key="2">
    <source>
        <dbReference type="EMBL" id="KAF7923134.1"/>
    </source>
</evidence>
<keyword evidence="3" id="KW-1185">Reference proteome</keyword>
<dbReference type="GeneID" id="62234612"/>
<accession>A0ABQ7IGK0</accession>
<name>A0ABQ7IGK0_9HELO</name>
<keyword evidence="1" id="KW-0472">Membrane</keyword>
<feature type="transmembrane region" description="Helical" evidence="1">
    <location>
        <begin position="20"/>
        <end position="46"/>
    </location>
</feature>
<dbReference type="RefSeq" id="XP_038808191.1">
    <property type="nucleotide sequence ID" value="XM_038955462.1"/>
</dbReference>
<keyword evidence="1" id="KW-1133">Transmembrane helix</keyword>
<organism evidence="2 3">
    <name type="scientific">Botrytis deweyae</name>
    <dbReference type="NCBI Taxonomy" id="2478750"/>
    <lineage>
        <taxon>Eukaryota</taxon>
        <taxon>Fungi</taxon>
        <taxon>Dikarya</taxon>
        <taxon>Ascomycota</taxon>
        <taxon>Pezizomycotina</taxon>
        <taxon>Leotiomycetes</taxon>
        <taxon>Helotiales</taxon>
        <taxon>Sclerotiniaceae</taxon>
        <taxon>Botrytis</taxon>
    </lineage>
</organism>
<evidence type="ECO:0000313" key="3">
    <source>
        <dbReference type="Proteomes" id="UP000783213"/>
    </source>
</evidence>
<protein>
    <submittedName>
        <fullName evidence="2">Uncharacterized protein</fullName>
    </submittedName>
</protein>
<gene>
    <name evidence="2" type="ORF">EAE98_007839</name>
</gene>
<reference evidence="2 3" key="1">
    <citation type="journal article" date="2020" name="Genome Biol. Evol.">
        <title>Comparative genomics of Sclerotiniaceae.</title>
        <authorList>
            <person name="Valero Jimenez C.A."/>
            <person name="Steentjes M."/>
            <person name="Scholten O.E."/>
            <person name="Van Kan J.A.L."/>
        </authorList>
    </citation>
    <scope>NUCLEOTIDE SEQUENCE [LARGE SCALE GENOMIC DNA]</scope>
    <source>
        <strain evidence="2 3">B1</strain>
    </source>
</reference>
<sequence>MTSAPLSECVVYRCSSSWAQIVNVVCMVIFLILTLSTLIMGAIAYYKDIMEQRQIFPPPNPNDTEEGRDARRRIWERIEKRDYARLRDYESLAIQVEYCAKDVDKDDVYHIDLVEQARALNYTIKSIRNEIKTRYKSKDSGIYELR</sequence>
<dbReference type="Proteomes" id="UP000783213">
    <property type="component" value="Unassembled WGS sequence"/>
</dbReference>
<comment type="caution">
    <text evidence="2">The sequence shown here is derived from an EMBL/GenBank/DDBJ whole genome shotgun (WGS) entry which is preliminary data.</text>
</comment>
<evidence type="ECO:0000256" key="1">
    <source>
        <dbReference type="SAM" id="Phobius"/>
    </source>
</evidence>
<proteinExistence type="predicted"/>